<evidence type="ECO:0000259" key="2">
    <source>
        <dbReference type="PROSITE" id="PS50048"/>
    </source>
</evidence>
<dbReference type="CDD" id="cd00067">
    <property type="entry name" value="GAL4"/>
    <property type="match status" value="1"/>
</dbReference>
<feature type="non-terminal residue" evidence="3">
    <location>
        <position position="109"/>
    </location>
</feature>
<dbReference type="Proteomes" id="UP000756346">
    <property type="component" value="Unassembled WGS sequence"/>
</dbReference>
<dbReference type="GeneID" id="70178485"/>
<dbReference type="GO" id="GO:0000981">
    <property type="term" value="F:DNA-binding transcription factor activity, RNA polymerase II-specific"/>
    <property type="evidence" value="ECO:0007669"/>
    <property type="project" value="InterPro"/>
</dbReference>
<feature type="domain" description="Zn(2)-C6 fungal-type" evidence="2">
    <location>
        <begin position="12"/>
        <end position="42"/>
    </location>
</feature>
<dbReference type="InterPro" id="IPR036864">
    <property type="entry name" value="Zn2-C6_fun-type_DNA-bd_sf"/>
</dbReference>
<dbReference type="PANTHER" id="PTHR47256:SF1">
    <property type="entry name" value="ZN(II)2CYS6 TRANSCRIPTION FACTOR (EUROFUNG)"/>
    <property type="match status" value="1"/>
</dbReference>
<dbReference type="SUPFAM" id="SSF57701">
    <property type="entry name" value="Zn2/Cys6 DNA-binding domain"/>
    <property type="match status" value="1"/>
</dbReference>
<dbReference type="EMBL" id="JAGTJQ010000009">
    <property type="protein sequence ID" value="KAH7024633.1"/>
    <property type="molecule type" value="Genomic_DNA"/>
</dbReference>
<evidence type="ECO:0000313" key="3">
    <source>
        <dbReference type="EMBL" id="KAH7024633.1"/>
    </source>
</evidence>
<accession>A0A9P8XXH1</accession>
<keyword evidence="4" id="KW-1185">Reference proteome</keyword>
<organism evidence="3 4">
    <name type="scientific">Microdochium trichocladiopsis</name>
    <dbReference type="NCBI Taxonomy" id="1682393"/>
    <lineage>
        <taxon>Eukaryota</taxon>
        <taxon>Fungi</taxon>
        <taxon>Dikarya</taxon>
        <taxon>Ascomycota</taxon>
        <taxon>Pezizomycotina</taxon>
        <taxon>Sordariomycetes</taxon>
        <taxon>Xylariomycetidae</taxon>
        <taxon>Xylariales</taxon>
        <taxon>Microdochiaceae</taxon>
        <taxon>Microdochium</taxon>
    </lineage>
</organism>
<dbReference type="InterPro" id="IPR001138">
    <property type="entry name" value="Zn2Cys6_DnaBD"/>
</dbReference>
<name>A0A9P8XXH1_9PEZI</name>
<evidence type="ECO:0000256" key="1">
    <source>
        <dbReference type="ARBA" id="ARBA00023242"/>
    </source>
</evidence>
<dbReference type="PANTHER" id="PTHR47256">
    <property type="entry name" value="ZN(II)2CYS6 TRANSCRIPTION FACTOR (EUROFUNG)-RELATED"/>
    <property type="match status" value="1"/>
</dbReference>
<proteinExistence type="predicted"/>
<evidence type="ECO:0000313" key="4">
    <source>
        <dbReference type="Proteomes" id="UP000756346"/>
    </source>
</evidence>
<dbReference type="RefSeq" id="XP_046008181.1">
    <property type="nucleotide sequence ID" value="XM_046148939.1"/>
</dbReference>
<protein>
    <recommendedName>
        <fullName evidence="2">Zn(2)-C6 fungal-type domain-containing protein</fullName>
    </recommendedName>
</protein>
<keyword evidence="1" id="KW-0539">Nucleus</keyword>
<comment type="caution">
    <text evidence="3">The sequence shown here is derived from an EMBL/GenBank/DDBJ whole genome shotgun (WGS) entry which is preliminary data.</text>
</comment>
<sequence length="109" mass="12314">TSTTRRQVTSLACNECRRVKCKCDGERPTCGLCERKGLVCDYDVGPRGRTALMALRHQYSLLETENNQLRELLRLIATLPPTDASEVLGRLRTNEDPLRVLQMVQAARL</sequence>
<dbReference type="Gene3D" id="4.10.240.10">
    <property type="entry name" value="Zn(2)-C6 fungal-type DNA-binding domain"/>
    <property type="match status" value="1"/>
</dbReference>
<dbReference type="OrthoDB" id="2943660at2759"/>
<dbReference type="AlphaFoldDB" id="A0A9P8XXH1"/>
<feature type="non-terminal residue" evidence="3">
    <location>
        <position position="1"/>
    </location>
</feature>
<gene>
    <name evidence="3" type="ORF">B0I36DRAFT_212608</name>
</gene>
<dbReference type="SMART" id="SM00066">
    <property type="entry name" value="GAL4"/>
    <property type="match status" value="1"/>
</dbReference>
<dbReference type="GO" id="GO:0008270">
    <property type="term" value="F:zinc ion binding"/>
    <property type="evidence" value="ECO:0007669"/>
    <property type="project" value="InterPro"/>
</dbReference>
<dbReference type="InterPro" id="IPR053187">
    <property type="entry name" value="Notoamide_regulator"/>
</dbReference>
<dbReference type="PROSITE" id="PS50048">
    <property type="entry name" value="ZN2_CY6_FUNGAL_2"/>
    <property type="match status" value="1"/>
</dbReference>
<dbReference type="PROSITE" id="PS00463">
    <property type="entry name" value="ZN2_CY6_FUNGAL_1"/>
    <property type="match status" value="1"/>
</dbReference>
<reference evidence="3" key="1">
    <citation type="journal article" date="2021" name="Nat. Commun.">
        <title>Genetic determinants of endophytism in the Arabidopsis root mycobiome.</title>
        <authorList>
            <person name="Mesny F."/>
            <person name="Miyauchi S."/>
            <person name="Thiergart T."/>
            <person name="Pickel B."/>
            <person name="Atanasova L."/>
            <person name="Karlsson M."/>
            <person name="Huettel B."/>
            <person name="Barry K.W."/>
            <person name="Haridas S."/>
            <person name="Chen C."/>
            <person name="Bauer D."/>
            <person name="Andreopoulos W."/>
            <person name="Pangilinan J."/>
            <person name="LaButti K."/>
            <person name="Riley R."/>
            <person name="Lipzen A."/>
            <person name="Clum A."/>
            <person name="Drula E."/>
            <person name="Henrissat B."/>
            <person name="Kohler A."/>
            <person name="Grigoriev I.V."/>
            <person name="Martin F.M."/>
            <person name="Hacquard S."/>
        </authorList>
    </citation>
    <scope>NUCLEOTIDE SEQUENCE</scope>
    <source>
        <strain evidence="3">MPI-CAGE-CH-0230</strain>
    </source>
</reference>
<dbReference type="Pfam" id="PF00172">
    <property type="entry name" value="Zn_clus"/>
    <property type="match status" value="1"/>
</dbReference>